<gene>
    <name evidence="2" type="ORF">BALAC2494_00752</name>
</gene>
<dbReference type="EMBL" id="CP002915">
    <property type="protein sequence ID" value="AEK29833.1"/>
    <property type="molecule type" value="Genomic_DNA"/>
</dbReference>
<dbReference type="InterPro" id="IPR025576">
    <property type="entry name" value="YwiC"/>
</dbReference>
<dbReference type="Pfam" id="PF14256">
    <property type="entry name" value="YwiC"/>
    <property type="match status" value="1"/>
</dbReference>
<keyword evidence="1" id="KW-0812">Transmembrane</keyword>
<organism evidence="2 3">
    <name type="scientific">Bifidobacterium animalis subsp. lactis CNCM I-2494</name>
    <dbReference type="NCBI Taxonomy" id="1042403"/>
    <lineage>
        <taxon>Bacteria</taxon>
        <taxon>Bacillati</taxon>
        <taxon>Actinomycetota</taxon>
        <taxon>Actinomycetes</taxon>
        <taxon>Bifidobacteriales</taxon>
        <taxon>Bifidobacteriaceae</taxon>
        <taxon>Bifidobacterium</taxon>
    </lineage>
</organism>
<feature type="transmembrane region" description="Helical" evidence="1">
    <location>
        <begin position="196"/>
        <end position="214"/>
    </location>
</feature>
<reference evidence="2 3" key="1">
    <citation type="journal article" date="2011" name="J. Bacteriol.">
        <title>Genome Sequence of the Probiotic Strain Bifidobacterium animalis subsp. lactis CNCM I-2494.</title>
        <authorList>
            <person name="Chervaux C."/>
            <person name="Grimaldi C."/>
            <person name="Bolotin A."/>
            <person name="Quinquis B."/>
            <person name="Legrain-Raspaud S."/>
            <person name="van Hylckama Vlieg J.E."/>
            <person name="Denariaz G."/>
            <person name="Smokvina T."/>
        </authorList>
    </citation>
    <scope>NUCLEOTIDE SEQUENCE [LARGE SCALE GENOMIC DNA]</scope>
    <source>
        <strain evidence="2 3">CNCM I-2494</strain>
    </source>
</reference>
<dbReference type="RefSeq" id="WP_014482659.1">
    <property type="nucleotide sequence ID" value="NC_017215.1"/>
</dbReference>
<feature type="transmembrane region" description="Helical" evidence="1">
    <location>
        <begin position="220"/>
        <end position="236"/>
    </location>
</feature>
<evidence type="ECO:0000313" key="2">
    <source>
        <dbReference type="EMBL" id="AEK29833.1"/>
    </source>
</evidence>
<feature type="transmembrane region" description="Helical" evidence="1">
    <location>
        <begin position="74"/>
        <end position="90"/>
    </location>
</feature>
<feature type="transmembrane region" description="Helical" evidence="1">
    <location>
        <begin position="121"/>
        <end position="141"/>
    </location>
</feature>
<name>A0A806FHX7_BIFAN</name>
<accession>A0A806FHX7</accession>
<feature type="transmembrane region" description="Helical" evidence="1">
    <location>
        <begin position="20"/>
        <end position="36"/>
    </location>
</feature>
<feature type="transmembrane region" description="Helical" evidence="1">
    <location>
        <begin position="96"/>
        <end position="114"/>
    </location>
</feature>
<dbReference type="Proteomes" id="UP000008394">
    <property type="component" value="Chromosome"/>
</dbReference>
<sequence length="270" mass="29539">MISSISTRSVRDWRSNEPGAWVIVLMPALSAFLVSGPTWNSVWLLVLWCLCYCVQFSAARWAKSHGRARYRMPMLVYAALLVCAGLPFVFRFPGMLWWAPIYCVLCAGSLICAWRRREHSIPANICAVLASSTMAIPVASLGTHGGDAPALAHLLPFGQSILPPLGVEIAGAYALTLFGSVLYVKTMIREQGNTRYLAASWIWHILVMAIGFLYSPIYGWLGAILLARAVVMPVATRNMRKTAKIAGIGECVTSLVSFVMITYAATVLIP</sequence>
<evidence type="ECO:0000313" key="3">
    <source>
        <dbReference type="Proteomes" id="UP000008394"/>
    </source>
</evidence>
<keyword evidence="1" id="KW-0472">Membrane</keyword>
<evidence type="ECO:0000256" key="1">
    <source>
        <dbReference type="SAM" id="Phobius"/>
    </source>
</evidence>
<feature type="transmembrane region" description="Helical" evidence="1">
    <location>
        <begin position="42"/>
        <end position="62"/>
    </location>
</feature>
<feature type="transmembrane region" description="Helical" evidence="1">
    <location>
        <begin position="248"/>
        <end position="269"/>
    </location>
</feature>
<feature type="transmembrane region" description="Helical" evidence="1">
    <location>
        <begin position="161"/>
        <end position="184"/>
    </location>
</feature>
<proteinExistence type="predicted"/>
<dbReference type="GeneID" id="29695183"/>
<protein>
    <submittedName>
        <fullName evidence="2">Hypothetical membrane spanning protein</fullName>
    </submittedName>
</protein>
<dbReference type="AlphaFoldDB" id="A0A806FHX7"/>
<dbReference type="KEGG" id="bnm:BALAC2494_00752"/>
<keyword evidence="1" id="KW-1133">Transmembrane helix</keyword>